<dbReference type="EMBL" id="NBWZ01000002">
    <property type="protein sequence ID" value="RFA06456.1"/>
    <property type="molecule type" value="Genomic_DNA"/>
</dbReference>
<dbReference type="InterPro" id="IPR016047">
    <property type="entry name" value="M23ase_b-sheet_dom"/>
</dbReference>
<reference evidence="3 4" key="1">
    <citation type="submission" date="2017-04" db="EMBL/GenBank/DDBJ databases">
        <title>Comparative genome analysis of Subtercola boreus.</title>
        <authorList>
            <person name="Cho Y.-J."/>
            <person name="Cho A."/>
            <person name="Kim O.-S."/>
            <person name="Lee J.-I."/>
        </authorList>
    </citation>
    <scope>NUCLEOTIDE SEQUENCE [LARGE SCALE GENOMIC DNA]</scope>
    <source>
        <strain evidence="3 4">K300</strain>
    </source>
</reference>
<dbReference type="Pfam" id="PF01551">
    <property type="entry name" value="Peptidase_M23"/>
    <property type="match status" value="1"/>
</dbReference>
<comment type="caution">
    <text evidence="3">The sequence shown here is derived from an EMBL/GenBank/DDBJ whole genome shotgun (WGS) entry which is preliminary data.</text>
</comment>
<dbReference type="SUPFAM" id="SSF51261">
    <property type="entry name" value="Duplicated hybrid motif"/>
    <property type="match status" value="1"/>
</dbReference>
<accession>A0A3E0V9L9</accession>
<feature type="region of interest" description="Disordered" evidence="1">
    <location>
        <begin position="1"/>
        <end position="89"/>
    </location>
</feature>
<dbReference type="Gene3D" id="2.70.70.10">
    <property type="entry name" value="Glucose Permease (Domain IIA)"/>
    <property type="match status" value="1"/>
</dbReference>
<evidence type="ECO:0000313" key="3">
    <source>
        <dbReference type="EMBL" id="RFA06456.1"/>
    </source>
</evidence>
<dbReference type="CDD" id="cd12797">
    <property type="entry name" value="M23_peptidase"/>
    <property type="match status" value="1"/>
</dbReference>
<protein>
    <recommendedName>
        <fullName evidence="2">M23ase beta-sheet core domain-containing protein</fullName>
    </recommendedName>
</protein>
<dbReference type="InterPro" id="IPR050570">
    <property type="entry name" value="Cell_wall_metabolism_enzyme"/>
</dbReference>
<dbReference type="Proteomes" id="UP000256486">
    <property type="component" value="Unassembled WGS sequence"/>
</dbReference>
<feature type="compositionally biased region" description="Pro residues" evidence="1">
    <location>
        <begin position="57"/>
        <end position="69"/>
    </location>
</feature>
<evidence type="ECO:0000313" key="4">
    <source>
        <dbReference type="Proteomes" id="UP000256486"/>
    </source>
</evidence>
<sequence>MNTPDPYTQPTPPPPSPGTRRSQREAADATAAPVALTRRQLRDDERRRAELPVLPKQSPPASSPTPPATTPALVAGAPHSPTSVTQSAVHVPDDRARHVEADPRLSVPPPKPAAVAPAAPDTVRPERRSAPLRSRWRNAGAAVTMVAVSFLVVSVTIPASAVGVGVGPNWQVTQTGQAFLDTQTVQVTDAAAPAVPRDEYTSAAPPPPPPPRVIFSAASAFARTADTFTNNPASPVQWPFTSGVPISDGYGPRVAPCSGCSSNHQGLDMNPGQGTPIQAMADGVVIEASSTDSSSLGVYAIIEHQIDGETVTSTYGHMLPGSLQLTVGQQVGVGDQVGNVGNTGNSTGAHLHFQLARGSKTFDPYAYLQEKVAL</sequence>
<feature type="compositionally biased region" description="Pro residues" evidence="1">
    <location>
        <begin position="7"/>
        <end position="17"/>
    </location>
</feature>
<organism evidence="3 4">
    <name type="scientific">Subtercola boreus</name>
    <dbReference type="NCBI Taxonomy" id="120213"/>
    <lineage>
        <taxon>Bacteria</taxon>
        <taxon>Bacillati</taxon>
        <taxon>Actinomycetota</taxon>
        <taxon>Actinomycetes</taxon>
        <taxon>Micrococcales</taxon>
        <taxon>Microbacteriaceae</taxon>
        <taxon>Subtercola</taxon>
    </lineage>
</organism>
<dbReference type="PANTHER" id="PTHR21666:SF270">
    <property type="entry name" value="MUREIN HYDROLASE ACTIVATOR ENVC"/>
    <property type="match status" value="1"/>
</dbReference>
<evidence type="ECO:0000259" key="2">
    <source>
        <dbReference type="Pfam" id="PF01551"/>
    </source>
</evidence>
<evidence type="ECO:0000256" key="1">
    <source>
        <dbReference type="SAM" id="MobiDB-lite"/>
    </source>
</evidence>
<feature type="compositionally biased region" description="Basic and acidic residues" evidence="1">
    <location>
        <begin position="40"/>
        <end position="50"/>
    </location>
</feature>
<keyword evidence="4" id="KW-1185">Reference proteome</keyword>
<dbReference type="AlphaFoldDB" id="A0A3E0V9L9"/>
<feature type="domain" description="M23ase beta-sheet core" evidence="2">
    <location>
        <begin position="263"/>
        <end position="364"/>
    </location>
</feature>
<dbReference type="PANTHER" id="PTHR21666">
    <property type="entry name" value="PEPTIDASE-RELATED"/>
    <property type="match status" value="1"/>
</dbReference>
<feature type="region of interest" description="Disordered" evidence="1">
    <location>
        <begin position="102"/>
        <end position="131"/>
    </location>
</feature>
<gene>
    <name evidence="3" type="ORF">B7R54_18945</name>
</gene>
<dbReference type="InterPro" id="IPR011055">
    <property type="entry name" value="Dup_hybrid_motif"/>
</dbReference>
<name>A0A3E0V9L9_9MICO</name>
<dbReference type="GO" id="GO:0004222">
    <property type="term" value="F:metalloendopeptidase activity"/>
    <property type="evidence" value="ECO:0007669"/>
    <property type="project" value="TreeGrafter"/>
</dbReference>
<proteinExistence type="predicted"/>